<dbReference type="PANTHER" id="PTHR43767">
    <property type="entry name" value="LONG-CHAIN-FATTY-ACID--COA LIGASE"/>
    <property type="match status" value="1"/>
</dbReference>
<dbReference type="Pfam" id="PF00501">
    <property type="entry name" value="AMP-binding"/>
    <property type="match status" value="1"/>
</dbReference>
<evidence type="ECO:0008006" key="5">
    <source>
        <dbReference type="Google" id="ProtNLM"/>
    </source>
</evidence>
<evidence type="ECO:0000259" key="1">
    <source>
        <dbReference type="Pfam" id="PF00501"/>
    </source>
</evidence>
<dbReference type="Gene3D" id="3.30.300.30">
    <property type="match status" value="1"/>
</dbReference>
<reference evidence="3 4" key="1">
    <citation type="submission" date="2014-08" db="EMBL/GenBank/DDBJ databases">
        <title>Comparative genomics of the Paenibacillus odorifer group.</title>
        <authorList>
            <person name="den Bakker H.C."/>
            <person name="Tsai Y.-C."/>
            <person name="Martin N."/>
            <person name="Korlach J."/>
            <person name="Wiedmann M."/>
        </authorList>
    </citation>
    <scope>NUCLEOTIDE SEQUENCE [LARGE SCALE GENOMIC DNA]</scope>
    <source>
        <strain evidence="3 4">DSM 14472</strain>
    </source>
</reference>
<dbReference type="InterPro" id="IPR042099">
    <property type="entry name" value="ANL_N_sf"/>
</dbReference>
<dbReference type="InterPro" id="IPR000873">
    <property type="entry name" value="AMP-dep_synth/lig_dom"/>
</dbReference>
<accession>A0A089N4L6</accession>
<proteinExistence type="predicted"/>
<dbReference type="AlphaFoldDB" id="A0A089N4L6"/>
<dbReference type="STRING" id="169760.PSTEL_12015"/>
<feature type="domain" description="AMP-binding enzyme C-terminal" evidence="2">
    <location>
        <begin position="414"/>
        <end position="487"/>
    </location>
</feature>
<dbReference type="Proteomes" id="UP000029507">
    <property type="component" value="Chromosome"/>
</dbReference>
<dbReference type="InterPro" id="IPR025110">
    <property type="entry name" value="AMP-bd_C"/>
</dbReference>
<feature type="domain" description="AMP-dependent synthetase/ligase" evidence="1">
    <location>
        <begin position="9"/>
        <end position="364"/>
    </location>
</feature>
<dbReference type="Pfam" id="PF13193">
    <property type="entry name" value="AMP-binding_C"/>
    <property type="match status" value="1"/>
</dbReference>
<evidence type="ECO:0000313" key="3">
    <source>
        <dbReference type="EMBL" id="AIQ63699.1"/>
    </source>
</evidence>
<dbReference type="EMBL" id="CP009286">
    <property type="protein sequence ID" value="AIQ63699.1"/>
    <property type="molecule type" value="Genomic_DNA"/>
</dbReference>
<evidence type="ECO:0000313" key="4">
    <source>
        <dbReference type="Proteomes" id="UP000029507"/>
    </source>
</evidence>
<organism evidence="3 4">
    <name type="scientific">Paenibacillus stellifer</name>
    <dbReference type="NCBI Taxonomy" id="169760"/>
    <lineage>
        <taxon>Bacteria</taxon>
        <taxon>Bacillati</taxon>
        <taxon>Bacillota</taxon>
        <taxon>Bacilli</taxon>
        <taxon>Bacillales</taxon>
        <taxon>Paenibacillaceae</taxon>
        <taxon>Paenibacillus</taxon>
    </lineage>
</organism>
<dbReference type="RefSeq" id="WP_038695425.1">
    <property type="nucleotide sequence ID" value="NZ_CP009286.1"/>
</dbReference>
<dbReference type="GO" id="GO:0016877">
    <property type="term" value="F:ligase activity, forming carbon-sulfur bonds"/>
    <property type="evidence" value="ECO:0007669"/>
    <property type="project" value="UniProtKB-ARBA"/>
</dbReference>
<dbReference type="InterPro" id="IPR050237">
    <property type="entry name" value="ATP-dep_AMP-bd_enzyme"/>
</dbReference>
<name>A0A089N4L6_9BACL</name>
<dbReference type="InterPro" id="IPR045851">
    <property type="entry name" value="AMP-bd_C_sf"/>
</dbReference>
<sequence length="503" mass="55361">MGTIFAFLADRASGQPDRTYIEEHHRSWSYREVFDLATGLAGHLARLGIGEDDRVLLWMDNSAEYIIAYFAVLRAGAIAVPVSPAASGEHLRFILDDVAPKAILTHARSAGRVSGPASERHAVVLPVDEWVKAATAAQRHMPAAAGLPSAEPERVALILYTSGTTRNPKGVMLTHRNLEANTESILAYLPIQPEDSLLVAIPFYYAYGNSLILTQTKAGGTLYLDNRAAFPVKILERLRDGNMSGFSTVGSYLHLLLKQDTVSDLDFAGLKYLTVAGEACSAEDVDRLSALAPGLSIYMMYGQTEAAARLSYLEPPLLPLKRGSIGRAIPGVELRVVNDDGMEVRPGEIGEIIASGPNIMKGYWNNRIETEAAVRDGWLHTGDLATADSEGFLYIKGRKNDIIKYLGHRISPLEVETAINQCEGVLECAVVESEIHQEKQIVAYVVRQDENCDENRIDRTVRKILPPYKRPHAYRFIGSLPRTANGKIKRSELRSSEVHPNYQ</sequence>
<keyword evidence="4" id="KW-1185">Reference proteome</keyword>
<dbReference type="PANTHER" id="PTHR43767:SF10">
    <property type="entry name" value="SURFACTIN SYNTHASE SUBUNIT 1"/>
    <property type="match status" value="1"/>
</dbReference>
<gene>
    <name evidence="3" type="ORF">PSTEL_12015</name>
</gene>
<dbReference type="SUPFAM" id="SSF56801">
    <property type="entry name" value="Acetyl-CoA synthetase-like"/>
    <property type="match status" value="1"/>
</dbReference>
<dbReference type="HOGENOM" id="CLU_000022_59_0_9"/>
<protein>
    <recommendedName>
        <fullName evidence="5">AMP-dependent synthetase</fullName>
    </recommendedName>
</protein>
<dbReference type="Gene3D" id="3.40.50.12780">
    <property type="entry name" value="N-terminal domain of ligase-like"/>
    <property type="match status" value="1"/>
</dbReference>
<evidence type="ECO:0000259" key="2">
    <source>
        <dbReference type="Pfam" id="PF13193"/>
    </source>
</evidence>
<dbReference type="KEGG" id="pste:PSTEL_12015"/>